<dbReference type="PANTHER" id="PTHR11177:SF397">
    <property type="entry name" value="CHITINASE"/>
    <property type="match status" value="1"/>
</dbReference>
<evidence type="ECO:0000313" key="2">
    <source>
        <dbReference type="EMBL" id="GJC84622.1"/>
    </source>
</evidence>
<gene>
    <name evidence="2" type="ORF">ColLi_07460</name>
</gene>
<accession>A0AA37GPL1</accession>
<evidence type="ECO:0000259" key="1">
    <source>
        <dbReference type="PROSITE" id="PS51910"/>
    </source>
</evidence>
<dbReference type="Pfam" id="PF00704">
    <property type="entry name" value="Glyco_hydro_18"/>
    <property type="match status" value="1"/>
</dbReference>
<dbReference type="PANTHER" id="PTHR11177">
    <property type="entry name" value="CHITINASE"/>
    <property type="match status" value="1"/>
</dbReference>
<dbReference type="Gene3D" id="3.20.20.80">
    <property type="entry name" value="Glycosidases"/>
    <property type="match status" value="1"/>
</dbReference>
<dbReference type="PROSITE" id="PS51910">
    <property type="entry name" value="GH18_2"/>
    <property type="match status" value="1"/>
</dbReference>
<dbReference type="InterPro" id="IPR017853">
    <property type="entry name" value="GH"/>
</dbReference>
<organism evidence="2 3">
    <name type="scientific">Colletotrichum liriopes</name>
    <dbReference type="NCBI Taxonomy" id="708192"/>
    <lineage>
        <taxon>Eukaryota</taxon>
        <taxon>Fungi</taxon>
        <taxon>Dikarya</taxon>
        <taxon>Ascomycota</taxon>
        <taxon>Pezizomycotina</taxon>
        <taxon>Sordariomycetes</taxon>
        <taxon>Hypocreomycetidae</taxon>
        <taxon>Glomerellales</taxon>
        <taxon>Glomerellaceae</taxon>
        <taxon>Colletotrichum</taxon>
        <taxon>Colletotrichum spaethianum species complex</taxon>
    </lineage>
</organism>
<feature type="domain" description="GH18" evidence="1">
    <location>
        <begin position="1"/>
        <end position="94"/>
    </location>
</feature>
<dbReference type="SUPFAM" id="SSF51445">
    <property type="entry name" value="(Trans)glycosidases"/>
    <property type="match status" value="1"/>
</dbReference>
<reference evidence="2 3" key="1">
    <citation type="submission" date="2021-07" db="EMBL/GenBank/DDBJ databases">
        <title>Genome data of Colletotrichum spaethianum.</title>
        <authorList>
            <person name="Utami Y.D."/>
            <person name="Hiruma K."/>
        </authorList>
    </citation>
    <scope>NUCLEOTIDE SEQUENCE [LARGE SCALE GENOMIC DNA]</scope>
    <source>
        <strain evidence="2 3">MAFF 242679</strain>
    </source>
</reference>
<dbReference type="EMBL" id="BPPX01000015">
    <property type="protein sequence ID" value="GJC84622.1"/>
    <property type="molecule type" value="Genomic_DNA"/>
</dbReference>
<keyword evidence="3" id="KW-1185">Reference proteome</keyword>
<name>A0AA37GPL1_9PEZI</name>
<dbReference type="InterPro" id="IPR001223">
    <property type="entry name" value="Glyco_hydro18_cat"/>
</dbReference>
<proteinExistence type="predicted"/>
<dbReference type="AlphaFoldDB" id="A0AA37GPL1"/>
<dbReference type="GO" id="GO:0005975">
    <property type="term" value="P:carbohydrate metabolic process"/>
    <property type="evidence" value="ECO:0007669"/>
    <property type="project" value="InterPro"/>
</dbReference>
<sequence>MTHINVAFGFIKPDTYEIHPMRGATVAGFQSVTNLKQHAPGLKVWLALGGWTFSDNGTDTQPVFGDISSTAAKRSKFVSNLLRFMTEVCKLDEH</sequence>
<dbReference type="Proteomes" id="UP001055172">
    <property type="component" value="Unassembled WGS sequence"/>
</dbReference>
<evidence type="ECO:0000313" key="3">
    <source>
        <dbReference type="Proteomes" id="UP001055172"/>
    </source>
</evidence>
<protein>
    <recommendedName>
        <fullName evidence="1">GH18 domain-containing protein</fullName>
    </recommendedName>
</protein>
<dbReference type="InterPro" id="IPR050314">
    <property type="entry name" value="Glycosyl_Hydrlase_18"/>
</dbReference>
<comment type="caution">
    <text evidence="2">The sequence shown here is derived from an EMBL/GenBank/DDBJ whole genome shotgun (WGS) entry which is preliminary data.</text>
</comment>